<gene>
    <name evidence="1" type="ORF">PVAP13_1KG132877</name>
</gene>
<evidence type="ECO:0000313" key="2">
    <source>
        <dbReference type="Proteomes" id="UP000823388"/>
    </source>
</evidence>
<name>A0A8T0X5X8_PANVG</name>
<feature type="non-terminal residue" evidence="1">
    <location>
        <position position="1"/>
    </location>
</feature>
<evidence type="ECO:0000313" key="1">
    <source>
        <dbReference type="EMBL" id="KAG2656972.1"/>
    </source>
</evidence>
<reference evidence="1" key="1">
    <citation type="submission" date="2020-05" db="EMBL/GenBank/DDBJ databases">
        <title>WGS assembly of Panicum virgatum.</title>
        <authorList>
            <person name="Lovell J.T."/>
            <person name="Jenkins J."/>
            <person name="Shu S."/>
            <person name="Juenger T.E."/>
            <person name="Schmutz J."/>
        </authorList>
    </citation>
    <scope>NUCLEOTIDE SEQUENCE</scope>
    <source>
        <strain evidence="1">AP13</strain>
    </source>
</reference>
<sequence>CKVFTWILTQNKILTADNLAVWTQVATWENFMIVQNNTPGDHAGIAEWWETTALRVPTDRRWDFNRMAIYIMWNLWKERNHRIFDNIHSTAR</sequence>
<evidence type="ECO:0008006" key="3">
    <source>
        <dbReference type="Google" id="ProtNLM"/>
    </source>
</evidence>
<dbReference type="AlphaFoldDB" id="A0A8T0X5X8"/>
<keyword evidence="2" id="KW-1185">Reference proteome</keyword>
<dbReference type="Proteomes" id="UP000823388">
    <property type="component" value="Chromosome 1K"/>
</dbReference>
<proteinExistence type="predicted"/>
<comment type="caution">
    <text evidence="1">The sequence shown here is derived from an EMBL/GenBank/DDBJ whole genome shotgun (WGS) entry which is preliminary data.</text>
</comment>
<accession>A0A8T0X5X8</accession>
<organism evidence="1 2">
    <name type="scientific">Panicum virgatum</name>
    <name type="common">Blackwell switchgrass</name>
    <dbReference type="NCBI Taxonomy" id="38727"/>
    <lineage>
        <taxon>Eukaryota</taxon>
        <taxon>Viridiplantae</taxon>
        <taxon>Streptophyta</taxon>
        <taxon>Embryophyta</taxon>
        <taxon>Tracheophyta</taxon>
        <taxon>Spermatophyta</taxon>
        <taxon>Magnoliopsida</taxon>
        <taxon>Liliopsida</taxon>
        <taxon>Poales</taxon>
        <taxon>Poaceae</taxon>
        <taxon>PACMAD clade</taxon>
        <taxon>Panicoideae</taxon>
        <taxon>Panicodae</taxon>
        <taxon>Paniceae</taxon>
        <taxon>Panicinae</taxon>
        <taxon>Panicum</taxon>
        <taxon>Panicum sect. Hiantes</taxon>
    </lineage>
</organism>
<dbReference type="EMBL" id="CM029037">
    <property type="protein sequence ID" value="KAG2656972.1"/>
    <property type="molecule type" value="Genomic_DNA"/>
</dbReference>
<protein>
    <recommendedName>
        <fullName evidence="3">Reverse transcriptase zinc-binding domain-containing protein</fullName>
    </recommendedName>
</protein>